<dbReference type="EMBL" id="JAUKVY010000045">
    <property type="protein sequence ID" value="MDO1537649.1"/>
    <property type="molecule type" value="Genomic_DNA"/>
</dbReference>
<dbReference type="GO" id="GO:0016491">
    <property type="term" value="F:oxidoreductase activity"/>
    <property type="evidence" value="ECO:0007669"/>
    <property type="project" value="UniProtKB-KW"/>
</dbReference>
<evidence type="ECO:0000256" key="1">
    <source>
        <dbReference type="ARBA" id="ARBA00001964"/>
    </source>
</evidence>
<dbReference type="SUPFAM" id="SSF52922">
    <property type="entry name" value="TK C-terminal domain-like"/>
    <property type="match status" value="1"/>
</dbReference>
<comment type="cofactor">
    <cofactor evidence="1">
        <name>thiamine diphosphate</name>
        <dbReference type="ChEBI" id="CHEBI:58937"/>
    </cofactor>
</comment>
<dbReference type="RefSeq" id="WP_301816088.1">
    <property type="nucleotide sequence ID" value="NZ_JAUJZH010000045.1"/>
</dbReference>
<proteinExistence type="predicted"/>
<dbReference type="Gene3D" id="3.40.50.970">
    <property type="match status" value="1"/>
</dbReference>
<accession>A0ABT8SGZ5</accession>
<keyword evidence="6" id="KW-1185">Reference proteome</keyword>
<dbReference type="Pfam" id="PF02780">
    <property type="entry name" value="Transketolase_C"/>
    <property type="match status" value="1"/>
</dbReference>
<dbReference type="InterPro" id="IPR005475">
    <property type="entry name" value="Transketolase-like_Pyr-bd"/>
</dbReference>
<protein>
    <submittedName>
        <fullName evidence="5">Alpha-ketoacid dehydrogenase subunit beta</fullName>
        <ecNumber evidence="5">1.2.4.-</ecNumber>
    </submittedName>
</protein>
<name>A0ABT8SGZ5_9BURK</name>
<evidence type="ECO:0000256" key="3">
    <source>
        <dbReference type="ARBA" id="ARBA00023052"/>
    </source>
</evidence>
<dbReference type="InterPro" id="IPR029061">
    <property type="entry name" value="THDP-binding"/>
</dbReference>
<feature type="domain" description="Transketolase-like pyrimidine-binding" evidence="4">
    <location>
        <begin position="11"/>
        <end position="186"/>
    </location>
</feature>
<dbReference type="InterPro" id="IPR033248">
    <property type="entry name" value="Transketolase_C"/>
</dbReference>
<dbReference type="Gene3D" id="3.40.50.920">
    <property type="match status" value="1"/>
</dbReference>
<dbReference type="InterPro" id="IPR009014">
    <property type="entry name" value="Transketo_C/PFOR_II"/>
</dbReference>
<evidence type="ECO:0000259" key="4">
    <source>
        <dbReference type="SMART" id="SM00861"/>
    </source>
</evidence>
<dbReference type="NCBIfam" id="NF006667">
    <property type="entry name" value="PRK09212.1"/>
    <property type="match status" value="1"/>
</dbReference>
<comment type="caution">
    <text evidence="5">The sequence shown here is derived from an EMBL/GenBank/DDBJ whole genome shotgun (WGS) entry which is preliminary data.</text>
</comment>
<dbReference type="CDD" id="cd07036">
    <property type="entry name" value="TPP_PYR_E1-PDHc-beta_like"/>
    <property type="match status" value="1"/>
</dbReference>
<evidence type="ECO:0000256" key="2">
    <source>
        <dbReference type="ARBA" id="ARBA00023002"/>
    </source>
</evidence>
<dbReference type="EC" id="1.2.4.-" evidence="5"/>
<dbReference type="PANTHER" id="PTHR43257">
    <property type="entry name" value="PYRUVATE DEHYDROGENASE E1 COMPONENT BETA SUBUNIT"/>
    <property type="match status" value="1"/>
</dbReference>
<dbReference type="SMART" id="SM00861">
    <property type="entry name" value="Transket_pyr"/>
    <property type="match status" value="1"/>
</dbReference>
<sequence length="329" mass="34869">MSATPKQPSEMRYAQAVSEALRDAMQADDSVVLWGEDIGAAGGSFKATRGLQEAFGAERVRDTPISEASIVSAAVGAALTGLKPVVEIMFMDFITLSMDALVNQAAKARFMFGGQGSVPMVLRTPHGGGLSAGPQHSQCLEAWLAHIPGLKVVCPSAPQDAYSLLRASIQDPDPVIFVEHKGLYARKGLVDTGESAAIGQARIVRPGKHATVVSYGATVATSLQAAQQLAGDGIEVEVIDLRSIQPWDRATVLESLSRTHRMVVAHEAVRDFGVGAEIVATVMEEGFDELDAPVLRVGAPFMPAPFATSLEQGYAIHLESIVRAVRQTL</sequence>
<reference evidence="5" key="1">
    <citation type="submission" date="2023-06" db="EMBL/GenBank/DDBJ databases">
        <authorList>
            <person name="Jiang Y."/>
            <person name="Liu Q."/>
        </authorList>
    </citation>
    <scope>NUCLEOTIDE SEQUENCE</scope>
    <source>
        <strain evidence="5">CGMCC 1.12090</strain>
    </source>
</reference>
<dbReference type="SUPFAM" id="SSF52518">
    <property type="entry name" value="Thiamin diphosphate-binding fold (THDP-binding)"/>
    <property type="match status" value="1"/>
</dbReference>
<dbReference type="Pfam" id="PF02779">
    <property type="entry name" value="Transket_pyr"/>
    <property type="match status" value="1"/>
</dbReference>
<evidence type="ECO:0000313" key="6">
    <source>
        <dbReference type="Proteomes" id="UP001169027"/>
    </source>
</evidence>
<organism evidence="5 6">
    <name type="scientific">Variovorax ginsengisoli</name>
    <dbReference type="NCBI Taxonomy" id="363844"/>
    <lineage>
        <taxon>Bacteria</taxon>
        <taxon>Pseudomonadati</taxon>
        <taxon>Pseudomonadota</taxon>
        <taxon>Betaproteobacteria</taxon>
        <taxon>Burkholderiales</taxon>
        <taxon>Comamonadaceae</taxon>
        <taxon>Variovorax</taxon>
    </lineage>
</organism>
<dbReference type="Proteomes" id="UP001169027">
    <property type="component" value="Unassembled WGS sequence"/>
</dbReference>
<dbReference type="PANTHER" id="PTHR43257:SF2">
    <property type="entry name" value="PYRUVATE DEHYDROGENASE E1 COMPONENT SUBUNIT BETA"/>
    <property type="match status" value="1"/>
</dbReference>
<keyword evidence="2 5" id="KW-0560">Oxidoreductase</keyword>
<evidence type="ECO:0000313" key="5">
    <source>
        <dbReference type="EMBL" id="MDO1537649.1"/>
    </source>
</evidence>
<keyword evidence="3" id="KW-0786">Thiamine pyrophosphate</keyword>
<gene>
    <name evidence="5" type="ORF">Q2T77_35960</name>
</gene>